<organism evidence="1 2">
    <name type="scientific">Mesorhizobium delmotii</name>
    <dbReference type="NCBI Taxonomy" id="1631247"/>
    <lineage>
        <taxon>Bacteria</taxon>
        <taxon>Pseudomonadati</taxon>
        <taxon>Pseudomonadota</taxon>
        <taxon>Alphaproteobacteria</taxon>
        <taxon>Hyphomicrobiales</taxon>
        <taxon>Phyllobacteriaceae</taxon>
        <taxon>Mesorhizobium</taxon>
    </lineage>
</organism>
<name>A0A2P9AUH6_9HYPH</name>
<reference evidence="2" key="1">
    <citation type="submission" date="2016-12" db="EMBL/GenBank/DDBJ databases">
        <authorList>
            <person name="Brunel B."/>
        </authorList>
    </citation>
    <scope>NUCLEOTIDE SEQUENCE [LARGE SCALE GENOMIC DNA]</scope>
</reference>
<evidence type="ECO:0000313" key="1">
    <source>
        <dbReference type="EMBL" id="SJM34854.1"/>
    </source>
</evidence>
<protein>
    <submittedName>
        <fullName evidence="1">Uncharacterized protein</fullName>
    </submittedName>
</protein>
<keyword evidence="2" id="KW-1185">Reference proteome</keyword>
<accession>A0A2P9AUH6</accession>
<dbReference type="RefSeq" id="WP_123151217.1">
    <property type="nucleotide sequence ID" value="NZ_FUIG01000063.1"/>
</dbReference>
<evidence type="ECO:0000313" key="2">
    <source>
        <dbReference type="Proteomes" id="UP000245698"/>
    </source>
</evidence>
<gene>
    <name evidence="1" type="ORF">BQ8482_530024</name>
</gene>
<dbReference type="Proteomes" id="UP000245698">
    <property type="component" value="Unassembled WGS sequence"/>
</dbReference>
<dbReference type="AlphaFoldDB" id="A0A2P9AUH6"/>
<proteinExistence type="predicted"/>
<dbReference type="EMBL" id="FUIG01000063">
    <property type="protein sequence ID" value="SJM34854.1"/>
    <property type="molecule type" value="Genomic_DNA"/>
</dbReference>
<sequence length="65" mass="7555">MPRQPTTYQFDLFSNPHDAQTAQMPPWQALPEETRLTLTKLMVRLILDHVDGERTVPLEEARHDA</sequence>